<evidence type="ECO:0000313" key="1">
    <source>
        <dbReference type="EMBL" id="KAJ8936016.1"/>
    </source>
</evidence>
<name>A0AAV8XBY9_9CUCU</name>
<accession>A0AAV8XBY9</accession>
<sequence>MLTLCMPHIPEATPRRRRLHRSPPSAVAVPVQSFVFSLFSSTPGYRRLPCFSTVVYLELTTLTSPRCRFEILGIDYIFKVRFKTAPCLLDYTYKKVVCVSAWSVRGPGVGRFSTASKSAATLPSVRRCTPKALPPPCCPVATETVR</sequence>
<keyword evidence="2" id="KW-1185">Reference proteome</keyword>
<comment type="caution">
    <text evidence="1">The sequence shown here is derived from an EMBL/GenBank/DDBJ whole genome shotgun (WGS) entry which is preliminary data.</text>
</comment>
<organism evidence="1 2">
    <name type="scientific">Aromia moschata</name>
    <dbReference type="NCBI Taxonomy" id="1265417"/>
    <lineage>
        <taxon>Eukaryota</taxon>
        <taxon>Metazoa</taxon>
        <taxon>Ecdysozoa</taxon>
        <taxon>Arthropoda</taxon>
        <taxon>Hexapoda</taxon>
        <taxon>Insecta</taxon>
        <taxon>Pterygota</taxon>
        <taxon>Neoptera</taxon>
        <taxon>Endopterygota</taxon>
        <taxon>Coleoptera</taxon>
        <taxon>Polyphaga</taxon>
        <taxon>Cucujiformia</taxon>
        <taxon>Chrysomeloidea</taxon>
        <taxon>Cerambycidae</taxon>
        <taxon>Cerambycinae</taxon>
        <taxon>Callichromatini</taxon>
        <taxon>Aromia</taxon>
    </lineage>
</organism>
<proteinExistence type="predicted"/>
<dbReference type="EMBL" id="JAPWTK010000800">
    <property type="protein sequence ID" value="KAJ8936016.1"/>
    <property type="molecule type" value="Genomic_DNA"/>
</dbReference>
<dbReference type="Proteomes" id="UP001162162">
    <property type="component" value="Unassembled WGS sequence"/>
</dbReference>
<dbReference type="AlphaFoldDB" id="A0AAV8XBY9"/>
<evidence type="ECO:0000313" key="2">
    <source>
        <dbReference type="Proteomes" id="UP001162162"/>
    </source>
</evidence>
<reference evidence="1" key="1">
    <citation type="journal article" date="2023" name="Insect Mol. Biol.">
        <title>Genome sequencing provides insights into the evolution of gene families encoding plant cell wall-degrading enzymes in longhorned beetles.</title>
        <authorList>
            <person name="Shin N.R."/>
            <person name="Okamura Y."/>
            <person name="Kirsch R."/>
            <person name="Pauchet Y."/>
        </authorList>
    </citation>
    <scope>NUCLEOTIDE SEQUENCE</scope>
    <source>
        <strain evidence="1">AMC_N1</strain>
    </source>
</reference>
<gene>
    <name evidence="1" type="ORF">NQ318_013116</name>
</gene>
<protein>
    <submittedName>
        <fullName evidence="1">Uncharacterized protein</fullName>
    </submittedName>
</protein>